<evidence type="ECO:0000256" key="1">
    <source>
        <dbReference type="SAM" id="Phobius"/>
    </source>
</evidence>
<reference evidence="3" key="1">
    <citation type="journal article" date="2019" name="Int. J. Syst. Evol. Microbiol.">
        <title>The Global Catalogue of Microorganisms (GCM) 10K type strain sequencing project: providing services to taxonomists for standard genome sequencing and annotation.</title>
        <authorList>
            <consortium name="The Broad Institute Genomics Platform"/>
            <consortium name="The Broad Institute Genome Sequencing Center for Infectious Disease"/>
            <person name="Wu L."/>
            <person name="Ma J."/>
        </authorList>
    </citation>
    <scope>NUCLEOTIDE SEQUENCE [LARGE SCALE GENOMIC DNA]</scope>
    <source>
        <strain evidence="3">NBRC 106396</strain>
    </source>
</reference>
<keyword evidence="3" id="KW-1185">Reference proteome</keyword>
<feature type="transmembrane region" description="Helical" evidence="1">
    <location>
        <begin position="168"/>
        <end position="187"/>
    </location>
</feature>
<dbReference type="EMBL" id="JBHTCP010000013">
    <property type="protein sequence ID" value="MFC7371601.1"/>
    <property type="molecule type" value="Genomic_DNA"/>
</dbReference>
<feature type="transmembrane region" description="Helical" evidence="1">
    <location>
        <begin position="92"/>
        <end position="112"/>
    </location>
</feature>
<protein>
    <submittedName>
        <fullName evidence="2">Uncharacterized protein</fullName>
    </submittedName>
</protein>
<dbReference type="RefSeq" id="WP_379748320.1">
    <property type="nucleotide sequence ID" value="NZ_JBHTCP010000013.1"/>
</dbReference>
<evidence type="ECO:0000313" key="2">
    <source>
        <dbReference type="EMBL" id="MFC7371601.1"/>
    </source>
</evidence>
<feature type="transmembrane region" description="Helical" evidence="1">
    <location>
        <begin position="226"/>
        <end position="243"/>
    </location>
</feature>
<accession>A0ABW2NME7</accession>
<sequence length="258" mass="29322">MKNEPIDAEVQRYLELYSVDFPNEDEMESSIAMIMAHAPKKKNRLRIVQNGAVSLLQNSMRELLHFDAAFWVLNAIFLTLGAVTLIEQTIDPYMMAFILAPLPFISALYEIFKSRDEGLMELEMSLKYSTQQIMMSRLLMVGVFNLMMNTVLWISFSIVYPDLLFSKLLISWTVPYVLVTSISFLFAMSVKSSISSGIVTAVWVSFCYWALQVETFQNMVVEMDSTPAAIGLLTGILLWVIGIRNMKKMNVRSAGYEA</sequence>
<keyword evidence="1" id="KW-1133">Transmembrane helix</keyword>
<keyword evidence="1" id="KW-0472">Membrane</keyword>
<feature type="transmembrane region" description="Helical" evidence="1">
    <location>
        <begin position="133"/>
        <end position="156"/>
    </location>
</feature>
<feature type="transmembrane region" description="Helical" evidence="1">
    <location>
        <begin position="194"/>
        <end position="211"/>
    </location>
</feature>
<dbReference type="Proteomes" id="UP001596549">
    <property type="component" value="Unassembled WGS sequence"/>
</dbReference>
<gene>
    <name evidence="2" type="ORF">ACFQPF_07925</name>
</gene>
<comment type="caution">
    <text evidence="2">The sequence shown here is derived from an EMBL/GenBank/DDBJ whole genome shotgun (WGS) entry which is preliminary data.</text>
</comment>
<proteinExistence type="predicted"/>
<keyword evidence="1" id="KW-0812">Transmembrane</keyword>
<name>A0ABW2NME7_9BACL</name>
<feature type="transmembrane region" description="Helical" evidence="1">
    <location>
        <begin position="68"/>
        <end position="86"/>
    </location>
</feature>
<evidence type="ECO:0000313" key="3">
    <source>
        <dbReference type="Proteomes" id="UP001596549"/>
    </source>
</evidence>
<organism evidence="2 3">
    <name type="scientific">Fictibacillus iocasae</name>
    <dbReference type="NCBI Taxonomy" id="2715437"/>
    <lineage>
        <taxon>Bacteria</taxon>
        <taxon>Bacillati</taxon>
        <taxon>Bacillota</taxon>
        <taxon>Bacilli</taxon>
        <taxon>Bacillales</taxon>
        <taxon>Fictibacillaceae</taxon>
        <taxon>Fictibacillus</taxon>
    </lineage>
</organism>